<reference evidence="2" key="1">
    <citation type="journal article" date="2023" name="Science">
        <title>Genome structures resolve the early diversification of teleost fishes.</title>
        <authorList>
            <person name="Parey E."/>
            <person name="Louis A."/>
            <person name="Montfort J."/>
            <person name="Bouchez O."/>
            <person name="Roques C."/>
            <person name="Iampietro C."/>
            <person name="Lluch J."/>
            <person name="Castinel A."/>
            <person name="Donnadieu C."/>
            <person name="Desvignes T."/>
            <person name="Floi Bucao C."/>
            <person name="Jouanno E."/>
            <person name="Wen M."/>
            <person name="Mejri S."/>
            <person name="Dirks R."/>
            <person name="Jansen H."/>
            <person name="Henkel C."/>
            <person name="Chen W.J."/>
            <person name="Zahm M."/>
            <person name="Cabau C."/>
            <person name="Klopp C."/>
            <person name="Thompson A.W."/>
            <person name="Robinson-Rechavi M."/>
            <person name="Braasch I."/>
            <person name="Lecointre G."/>
            <person name="Bobe J."/>
            <person name="Postlethwait J.H."/>
            <person name="Berthelot C."/>
            <person name="Roest Crollius H."/>
            <person name="Guiguen Y."/>
        </authorList>
    </citation>
    <scope>NUCLEOTIDE SEQUENCE</scope>
    <source>
        <strain evidence="2">NC1722</strain>
    </source>
</reference>
<accession>A0AAD7TFM5</accession>
<evidence type="ECO:0000256" key="1">
    <source>
        <dbReference type="SAM" id="MobiDB-lite"/>
    </source>
</evidence>
<dbReference type="AlphaFoldDB" id="A0AAD7TFM5"/>
<keyword evidence="3" id="KW-1185">Reference proteome</keyword>
<name>A0AAD7TFM5_9TELE</name>
<feature type="compositionally biased region" description="Polar residues" evidence="1">
    <location>
        <begin position="214"/>
        <end position="223"/>
    </location>
</feature>
<dbReference type="EMBL" id="JAINUG010000001">
    <property type="protein sequence ID" value="KAJ8419046.1"/>
    <property type="molecule type" value="Genomic_DNA"/>
</dbReference>
<feature type="region of interest" description="Disordered" evidence="1">
    <location>
        <begin position="202"/>
        <end position="235"/>
    </location>
</feature>
<organism evidence="2 3">
    <name type="scientific">Aldrovandia affinis</name>
    <dbReference type="NCBI Taxonomy" id="143900"/>
    <lineage>
        <taxon>Eukaryota</taxon>
        <taxon>Metazoa</taxon>
        <taxon>Chordata</taxon>
        <taxon>Craniata</taxon>
        <taxon>Vertebrata</taxon>
        <taxon>Euteleostomi</taxon>
        <taxon>Actinopterygii</taxon>
        <taxon>Neopterygii</taxon>
        <taxon>Teleostei</taxon>
        <taxon>Notacanthiformes</taxon>
        <taxon>Halosauridae</taxon>
        <taxon>Aldrovandia</taxon>
    </lineage>
</organism>
<gene>
    <name evidence="2" type="ORF">AAFF_G00005450</name>
</gene>
<evidence type="ECO:0000313" key="3">
    <source>
        <dbReference type="Proteomes" id="UP001221898"/>
    </source>
</evidence>
<protein>
    <submittedName>
        <fullName evidence="2">Uncharacterized protein</fullName>
    </submittedName>
</protein>
<evidence type="ECO:0000313" key="2">
    <source>
        <dbReference type="EMBL" id="KAJ8419046.1"/>
    </source>
</evidence>
<comment type="caution">
    <text evidence="2">The sequence shown here is derived from an EMBL/GenBank/DDBJ whole genome shotgun (WGS) entry which is preliminary data.</text>
</comment>
<feature type="region of interest" description="Disordered" evidence="1">
    <location>
        <begin position="1"/>
        <end position="36"/>
    </location>
</feature>
<dbReference type="Proteomes" id="UP001221898">
    <property type="component" value="Unassembled WGS sequence"/>
</dbReference>
<proteinExistence type="predicted"/>
<sequence length="275" mass="29127">MLWGGRGAGAFTTAGSPDTQACHTPIPVPSTPSLTFPAPLRRHPSPATGHPAPSYSRAARGSLPVRRRSGVLFTSSQVCVLWIITRQGHKMSMQSGGRTIYTARRTTSQQREPGGESNGRRHAFVLVVSAMAVSSEARRWTVGFRAGMTRKAFVTVLRWGKSTALPLRALEPEAAAVSGGSIRDEGRATTLTQRPAIAAHAARGAGNGGLSVTEGKSSPVQGSGRSGVFQAEGGGRRPRCLYTAGRQAAILARARRLRNVNRIQNWVSLRPGGST</sequence>